<accession>A0A840TX36</accession>
<evidence type="ECO:0000256" key="16">
    <source>
        <dbReference type="PIRSR" id="PIRSR005096-2"/>
    </source>
</evidence>
<sequence length="353" mass="39117">MEATIVKTPFGKLEDGQTADLYTLTNSNGMTVKITNYGGIITHLTAPDREDNYEDVVLGFDSLADYLKGHPFFGALVGRYGNRIGQARFTLDGKSYSLAANNGPNSLHGGKKGFDKALWNAEEIRADTTVGLRLTHVSPDMDEGFPGTLNVEVVYTLQNDNSLRIDYKATTDKPTIVNLTNHSYFNLTGLKRDILAHELMLQADSIVPVNTRLIPTGKLMAVEGTPFDFTKPTPIGQRIDQTDHEQIKNGGGYDHCWAINRADQALLRFATVREPQSGRIMEVYTSEPGVQFYTGNFLDGSLSGKGATYSKRFGFCLETQHYPDSPNQRQFPSVVLRPDETYTSSTMFKFSAK</sequence>
<evidence type="ECO:0000313" key="18">
    <source>
        <dbReference type="EMBL" id="MBB5286147.1"/>
    </source>
</evidence>
<comment type="catalytic activity">
    <reaction evidence="1 14">
        <text>alpha-D-glucose = beta-D-glucose</text>
        <dbReference type="Rhea" id="RHEA:10264"/>
        <dbReference type="ChEBI" id="CHEBI:15903"/>
        <dbReference type="ChEBI" id="CHEBI:17925"/>
        <dbReference type="EC" id="5.1.3.3"/>
    </reaction>
</comment>
<comment type="subcellular location">
    <subcellularLocation>
        <location evidence="3">Cytoplasm</location>
    </subcellularLocation>
</comment>
<dbReference type="InterPro" id="IPR047215">
    <property type="entry name" value="Galactose_mutarotase-like"/>
</dbReference>
<comment type="subunit">
    <text evidence="6">Monomer.</text>
</comment>
<evidence type="ECO:0000256" key="7">
    <source>
        <dbReference type="ARBA" id="ARBA00013185"/>
    </source>
</evidence>
<dbReference type="NCBIfam" id="NF008277">
    <property type="entry name" value="PRK11055.1"/>
    <property type="match status" value="1"/>
</dbReference>
<feature type="binding site" evidence="17">
    <location>
        <begin position="82"/>
        <end position="83"/>
    </location>
    <ligand>
        <name>beta-D-galactose</name>
        <dbReference type="ChEBI" id="CHEBI:27667"/>
    </ligand>
</feature>
<keyword evidence="11" id="KW-0106">Calcium</keyword>
<comment type="caution">
    <text evidence="18">The sequence shown here is derived from an EMBL/GenBank/DDBJ whole genome shotgun (WGS) entry which is preliminary data.</text>
</comment>
<dbReference type="FunFam" id="2.70.98.10:FF:000003">
    <property type="entry name" value="Aldose 1-epimerase"/>
    <property type="match status" value="1"/>
</dbReference>
<comment type="similarity">
    <text evidence="5 14">Belongs to the aldose epimerase family.</text>
</comment>
<name>A0A840TX36_9BACT</name>
<evidence type="ECO:0000256" key="1">
    <source>
        <dbReference type="ARBA" id="ARBA00001614"/>
    </source>
</evidence>
<dbReference type="PANTHER" id="PTHR10091:SF0">
    <property type="entry name" value="GALACTOSE MUTAROTASE"/>
    <property type="match status" value="1"/>
</dbReference>
<keyword evidence="10" id="KW-0597">Phosphoprotein</keyword>
<dbReference type="InterPro" id="IPR008183">
    <property type="entry name" value="Aldose_1/G6P_1-epimerase"/>
</dbReference>
<dbReference type="AlphaFoldDB" id="A0A840TX36"/>
<feature type="binding site" evidence="16">
    <location>
        <position position="254"/>
    </location>
    <ligand>
        <name>beta-D-galactose</name>
        <dbReference type="ChEBI" id="CHEBI:27667"/>
    </ligand>
</feature>
<keyword evidence="19" id="KW-1185">Reference proteome</keyword>
<dbReference type="UniPathway" id="UPA00242"/>
<proteinExistence type="inferred from homology"/>
<dbReference type="InterPro" id="IPR014718">
    <property type="entry name" value="GH-type_carb-bd"/>
</dbReference>
<dbReference type="InterPro" id="IPR011013">
    <property type="entry name" value="Gal_mutarotase_sf_dom"/>
</dbReference>
<evidence type="ECO:0000256" key="8">
    <source>
        <dbReference type="ARBA" id="ARBA00014165"/>
    </source>
</evidence>
<evidence type="ECO:0000256" key="10">
    <source>
        <dbReference type="ARBA" id="ARBA00022553"/>
    </source>
</evidence>
<comment type="cofactor">
    <cofactor evidence="2">
        <name>Ca(2+)</name>
        <dbReference type="ChEBI" id="CHEBI:29108"/>
    </cofactor>
</comment>
<keyword evidence="9" id="KW-0963">Cytoplasm</keyword>
<evidence type="ECO:0000256" key="14">
    <source>
        <dbReference type="PIRNR" id="PIRNR005096"/>
    </source>
</evidence>
<dbReference type="GO" id="GO:0006006">
    <property type="term" value="P:glucose metabolic process"/>
    <property type="evidence" value="ECO:0007669"/>
    <property type="project" value="TreeGrafter"/>
</dbReference>
<evidence type="ECO:0000256" key="15">
    <source>
        <dbReference type="PIRSR" id="PIRSR005096-1"/>
    </source>
</evidence>
<evidence type="ECO:0000256" key="12">
    <source>
        <dbReference type="ARBA" id="ARBA00023235"/>
    </source>
</evidence>
<dbReference type="Pfam" id="PF01263">
    <property type="entry name" value="Aldose_epim"/>
    <property type="match status" value="1"/>
</dbReference>
<dbReference type="EC" id="5.1.3.3" evidence="7 14"/>
<dbReference type="GO" id="GO:0004034">
    <property type="term" value="F:aldose 1-epimerase activity"/>
    <property type="evidence" value="ECO:0007669"/>
    <property type="project" value="UniProtKB-EC"/>
</dbReference>
<evidence type="ECO:0000256" key="17">
    <source>
        <dbReference type="PIRSR" id="PIRSR005096-3"/>
    </source>
</evidence>
<dbReference type="Proteomes" id="UP000557307">
    <property type="component" value="Unassembled WGS sequence"/>
</dbReference>
<dbReference type="InterPro" id="IPR018052">
    <property type="entry name" value="Ald1_epimerase_CS"/>
</dbReference>
<evidence type="ECO:0000256" key="11">
    <source>
        <dbReference type="ARBA" id="ARBA00022837"/>
    </source>
</evidence>
<comment type="pathway">
    <text evidence="4 14">Carbohydrate metabolism; hexose metabolism.</text>
</comment>
<organism evidence="18 19">
    <name type="scientific">Rhabdobacter roseus</name>
    <dbReference type="NCBI Taxonomy" id="1655419"/>
    <lineage>
        <taxon>Bacteria</taxon>
        <taxon>Pseudomonadati</taxon>
        <taxon>Bacteroidota</taxon>
        <taxon>Cytophagia</taxon>
        <taxon>Cytophagales</taxon>
        <taxon>Cytophagaceae</taxon>
        <taxon>Rhabdobacter</taxon>
    </lineage>
</organism>
<reference evidence="18 19" key="1">
    <citation type="submission" date="2020-08" db="EMBL/GenBank/DDBJ databases">
        <title>Genomic Encyclopedia of Type Strains, Phase IV (KMG-IV): sequencing the most valuable type-strain genomes for metagenomic binning, comparative biology and taxonomic classification.</title>
        <authorList>
            <person name="Goeker M."/>
        </authorList>
    </citation>
    <scope>NUCLEOTIDE SEQUENCE [LARGE SCALE GENOMIC DNA]</scope>
    <source>
        <strain evidence="18 19">DSM 105074</strain>
    </source>
</reference>
<gene>
    <name evidence="18" type="ORF">HNQ92_004307</name>
</gene>
<evidence type="ECO:0000313" key="19">
    <source>
        <dbReference type="Proteomes" id="UP000557307"/>
    </source>
</evidence>
<evidence type="ECO:0000256" key="4">
    <source>
        <dbReference type="ARBA" id="ARBA00005028"/>
    </source>
</evidence>
<feature type="active site" description="Proton donor" evidence="15">
    <location>
        <position position="182"/>
    </location>
</feature>
<evidence type="ECO:0000256" key="13">
    <source>
        <dbReference type="ARBA" id="ARBA00023277"/>
    </source>
</evidence>
<dbReference type="PROSITE" id="PS00545">
    <property type="entry name" value="ALDOSE_1_EPIMERASE"/>
    <property type="match status" value="1"/>
</dbReference>
<dbReference type="PANTHER" id="PTHR10091">
    <property type="entry name" value="ALDOSE-1-EPIMERASE"/>
    <property type="match status" value="1"/>
</dbReference>
<dbReference type="PIRSF" id="PIRSF005096">
    <property type="entry name" value="GALM"/>
    <property type="match status" value="1"/>
</dbReference>
<evidence type="ECO:0000256" key="6">
    <source>
        <dbReference type="ARBA" id="ARBA00011245"/>
    </source>
</evidence>
<evidence type="ECO:0000256" key="2">
    <source>
        <dbReference type="ARBA" id="ARBA00001913"/>
    </source>
</evidence>
<dbReference type="EMBL" id="JACHGF010000008">
    <property type="protein sequence ID" value="MBB5286147.1"/>
    <property type="molecule type" value="Genomic_DNA"/>
</dbReference>
<keyword evidence="12 14" id="KW-0413">Isomerase</keyword>
<evidence type="ECO:0000256" key="9">
    <source>
        <dbReference type="ARBA" id="ARBA00022490"/>
    </source>
</evidence>
<protein>
    <recommendedName>
        <fullName evidence="8 14">Aldose 1-epimerase</fullName>
        <ecNumber evidence="7 14">5.1.3.3</ecNumber>
    </recommendedName>
</protein>
<dbReference type="GO" id="GO:0030246">
    <property type="term" value="F:carbohydrate binding"/>
    <property type="evidence" value="ECO:0007669"/>
    <property type="project" value="InterPro"/>
</dbReference>
<evidence type="ECO:0000256" key="5">
    <source>
        <dbReference type="ARBA" id="ARBA00006206"/>
    </source>
</evidence>
<dbReference type="InterPro" id="IPR015443">
    <property type="entry name" value="Aldose_1-epimerase"/>
</dbReference>
<dbReference type="SUPFAM" id="SSF74650">
    <property type="entry name" value="Galactose mutarotase-like"/>
    <property type="match status" value="1"/>
</dbReference>
<feature type="binding site" evidence="17">
    <location>
        <begin position="182"/>
        <end position="184"/>
    </location>
    <ligand>
        <name>beta-D-galactose</name>
        <dbReference type="ChEBI" id="CHEBI:27667"/>
    </ligand>
</feature>
<keyword evidence="13 14" id="KW-0119">Carbohydrate metabolism</keyword>
<evidence type="ECO:0000256" key="3">
    <source>
        <dbReference type="ARBA" id="ARBA00004496"/>
    </source>
</evidence>
<dbReference type="GO" id="GO:0005737">
    <property type="term" value="C:cytoplasm"/>
    <property type="evidence" value="ECO:0007669"/>
    <property type="project" value="UniProtKB-SubCell"/>
</dbReference>
<feature type="active site" description="Proton acceptor" evidence="15">
    <location>
        <position position="318"/>
    </location>
</feature>
<dbReference type="Gene3D" id="2.70.98.10">
    <property type="match status" value="1"/>
</dbReference>
<dbReference type="GO" id="GO:0033499">
    <property type="term" value="P:galactose catabolic process via UDP-galactose, Leloir pathway"/>
    <property type="evidence" value="ECO:0007669"/>
    <property type="project" value="TreeGrafter"/>
</dbReference>
<dbReference type="CDD" id="cd09019">
    <property type="entry name" value="galactose_mutarotase_like"/>
    <property type="match status" value="1"/>
</dbReference>